<keyword evidence="2" id="KW-1185">Reference proteome</keyword>
<name>A0AAV2GLK1_9ROSI</name>
<reference evidence="1 2" key="1">
    <citation type="submission" date="2024-04" db="EMBL/GenBank/DDBJ databases">
        <authorList>
            <person name="Fracassetti M."/>
        </authorList>
    </citation>
    <scope>NUCLEOTIDE SEQUENCE [LARGE SCALE GENOMIC DNA]</scope>
</reference>
<accession>A0AAV2GLK1</accession>
<organism evidence="1 2">
    <name type="scientific">Linum trigynum</name>
    <dbReference type="NCBI Taxonomy" id="586398"/>
    <lineage>
        <taxon>Eukaryota</taxon>
        <taxon>Viridiplantae</taxon>
        <taxon>Streptophyta</taxon>
        <taxon>Embryophyta</taxon>
        <taxon>Tracheophyta</taxon>
        <taxon>Spermatophyta</taxon>
        <taxon>Magnoliopsida</taxon>
        <taxon>eudicotyledons</taxon>
        <taxon>Gunneridae</taxon>
        <taxon>Pentapetalae</taxon>
        <taxon>rosids</taxon>
        <taxon>fabids</taxon>
        <taxon>Malpighiales</taxon>
        <taxon>Linaceae</taxon>
        <taxon>Linum</taxon>
    </lineage>
</organism>
<gene>
    <name evidence="1" type="ORF">LTRI10_LOCUS50928</name>
</gene>
<dbReference type="EMBL" id="OZ034822">
    <property type="protein sequence ID" value="CAL1411581.1"/>
    <property type="molecule type" value="Genomic_DNA"/>
</dbReference>
<sequence length="116" mass="13347">MLTSRFGERFWIETFYDGLLQEDKILIDSLCQGKLMNKTPLERITLLEDMATKGYDWGLTRRDGRDVKRGVHSTEARPPLSTKIDQLTNALLEDKKQGKKPSMACDWCLSTNHEIS</sequence>
<dbReference type="AlphaFoldDB" id="A0AAV2GLK1"/>
<evidence type="ECO:0000313" key="2">
    <source>
        <dbReference type="Proteomes" id="UP001497516"/>
    </source>
</evidence>
<proteinExistence type="predicted"/>
<protein>
    <submittedName>
        <fullName evidence="1">Uncharacterized protein</fullName>
    </submittedName>
</protein>
<evidence type="ECO:0000313" key="1">
    <source>
        <dbReference type="EMBL" id="CAL1411581.1"/>
    </source>
</evidence>
<dbReference type="Proteomes" id="UP001497516">
    <property type="component" value="Chromosome 9"/>
</dbReference>